<dbReference type="STRING" id="4097.A0A1S4AK55"/>
<dbReference type="OrthoDB" id="1306211at2759"/>
<protein>
    <recommendedName>
        <fullName evidence="3">RNA-directed DNA polymerase (Reverse transcriptase)</fullName>
    </recommendedName>
</protein>
<dbReference type="PaxDb" id="4097-A0A1S4AK55"/>
<accession>A0A1S4AK55</accession>
<evidence type="ECO:0000256" key="1">
    <source>
        <dbReference type="SAM" id="MobiDB-lite"/>
    </source>
</evidence>
<dbReference type="OMA" id="CITREDN"/>
<evidence type="ECO:0000313" key="2">
    <source>
        <dbReference type="RefSeq" id="XP_016477026.1"/>
    </source>
</evidence>
<dbReference type="AlphaFoldDB" id="A0A1S4AK55"/>
<proteinExistence type="predicted"/>
<name>A0A1S4AK55_TOBAC</name>
<gene>
    <name evidence="2" type="primary">LOC107798528</name>
</gene>
<organism evidence="2">
    <name type="scientific">Nicotiana tabacum</name>
    <name type="common">Common tobacco</name>
    <dbReference type="NCBI Taxonomy" id="4097"/>
    <lineage>
        <taxon>Eukaryota</taxon>
        <taxon>Viridiplantae</taxon>
        <taxon>Streptophyta</taxon>
        <taxon>Embryophyta</taxon>
        <taxon>Tracheophyta</taxon>
        <taxon>Spermatophyta</taxon>
        <taxon>Magnoliopsida</taxon>
        <taxon>eudicotyledons</taxon>
        <taxon>Gunneridae</taxon>
        <taxon>Pentapetalae</taxon>
        <taxon>asterids</taxon>
        <taxon>lamiids</taxon>
        <taxon>Solanales</taxon>
        <taxon>Solanaceae</taxon>
        <taxon>Nicotianoideae</taxon>
        <taxon>Nicotianeae</taxon>
        <taxon>Nicotiana</taxon>
    </lineage>
</organism>
<reference evidence="2" key="1">
    <citation type="submission" date="2025-08" db="UniProtKB">
        <authorList>
            <consortium name="RefSeq"/>
        </authorList>
    </citation>
    <scope>IDENTIFICATION</scope>
</reference>
<feature type="region of interest" description="Disordered" evidence="1">
    <location>
        <begin position="1"/>
        <end position="27"/>
    </location>
</feature>
<dbReference type="RefSeq" id="XP_016477026.1">
    <property type="nucleotide sequence ID" value="XM_016621540.1"/>
</dbReference>
<evidence type="ECO:0008006" key="3">
    <source>
        <dbReference type="Google" id="ProtNLM"/>
    </source>
</evidence>
<sequence length="201" mass="23565">MKGHHLEEEAKAEAEVGARKANNESKTELNKAEAKYVRWMAMQESILKQKSQVKWFKEGDYNSRYFHNAMKGRRRRLQLHRVKNHRGRWIQGDEKISKAAVQYFESMFNLNPTVLDSDIISCIPECITREDNDLLSQMVSEDEIKEAVFDISPASPTSPDRFNGTFYHKYWSIISKDVIEFVKSFFNGNKMIRFYSHTCLV</sequence>
<dbReference type="KEGG" id="nta:107798528"/>